<organism evidence="1 2">
    <name type="scientific">Racocetra persica</name>
    <dbReference type="NCBI Taxonomy" id="160502"/>
    <lineage>
        <taxon>Eukaryota</taxon>
        <taxon>Fungi</taxon>
        <taxon>Fungi incertae sedis</taxon>
        <taxon>Mucoromycota</taxon>
        <taxon>Glomeromycotina</taxon>
        <taxon>Glomeromycetes</taxon>
        <taxon>Diversisporales</taxon>
        <taxon>Gigasporaceae</taxon>
        <taxon>Racocetra</taxon>
    </lineage>
</organism>
<gene>
    <name evidence="1" type="ORF">RPERSI_LOCUS3101</name>
</gene>
<name>A0ACA9LGU1_9GLOM</name>
<protein>
    <submittedName>
        <fullName evidence="1">15150_t:CDS:1</fullName>
    </submittedName>
</protein>
<comment type="caution">
    <text evidence="1">The sequence shown here is derived from an EMBL/GenBank/DDBJ whole genome shotgun (WGS) entry which is preliminary data.</text>
</comment>
<proteinExistence type="predicted"/>
<feature type="non-terminal residue" evidence="1">
    <location>
        <position position="1"/>
    </location>
</feature>
<dbReference type="Proteomes" id="UP000789920">
    <property type="component" value="Unassembled WGS sequence"/>
</dbReference>
<evidence type="ECO:0000313" key="1">
    <source>
        <dbReference type="EMBL" id="CAG8530135.1"/>
    </source>
</evidence>
<evidence type="ECO:0000313" key="2">
    <source>
        <dbReference type="Proteomes" id="UP000789920"/>
    </source>
</evidence>
<keyword evidence="2" id="KW-1185">Reference proteome</keyword>
<reference evidence="1" key="1">
    <citation type="submission" date="2021-06" db="EMBL/GenBank/DDBJ databases">
        <authorList>
            <person name="Kallberg Y."/>
            <person name="Tangrot J."/>
            <person name="Rosling A."/>
        </authorList>
    </citation>
    <scope>NUCLEOTIDE SEQUENCE</scope>
    <source>
        <strain evidence="1">MA461A</strain>
    </source>
</reference>
<dbReference type="EMBL" id="CAJVQC010003643">
    <property type="protein sequence ID" value="CAG8530135.1"/>
    <property type="molecule type" value="Genomic_DNA"/>
</dbReference>
<sequence length="76" mass="9106">KKKRDVETIKEKKCVLNMNTIKGKKNRYKNCEKQEEHLAHDHNQKCKKKNIEIIEKQETHIENNCKSELSESDKKL</sequence>
<accession>A0ACA9LGU1</accession>